<dbReference type="InterPro" id="IPR015955">
    <property type="entry name" value="Lactate_DH/Glyco_Ohase_4_C"/>
</dbReference>
<dbReference type="SUPFAM" id="SSF56327">
    <property type="entry name" value="LDH C-terminal domain-like"/>
    <property type="match status" value="1"/>
</dbReference>
<dbReference type="Pfam" id="PF00056">
    <property type="entry name" value="Ldh_1_N"/>
    <property type="match status" value="1"/>
</dbReference>
<dbReference type="Pfam" id="PF02866">
    <property type="entry name" value="Ldh_1_C"/>
    <property type="match status" value="1"/>
</dbReference>
<protein>
    <recommendedName>
        <fullName evidence="9">L-lactate dehydrogenase</fullName>
    </recommendedName>
</protein>
<evidence type="ECO:0000259" key="6">
    <source>
        <dbReference type="Pfam" id="PF00056"/>
    </source>
</evidence>
<evidence type="ECO:0000256" key="3">
    <source>
        <dbReference type="PIRSR" id="PIRSR000102-1"/>
    </source>
</evidence>
<evidence type="ECO:0000313" key="8">
    <source>
        <dbReference type="EMBL" id="CRZ09993.1"/>
    </source>
</evidence>
<dbReference type="PANTHER" id="PTHR43128">
    <property type="entry name" value="L-2-HYDROXYCARBOXYLATE DEHYDROGENASE (NAD(P)(+))"/>
    <property type="match status" value="1"/>
</dbReference>
<evidence type="ECO:0008006" key="9">
    <source>
        <dbReference type="Google" id="ProtNLM"/>
    </source>
</evidence>
<reference evidence="8" key="1">
    <citation type="submission" date="2015-04" db="EMBL/GenBank/DDBJ databases">
        <title>The genome sequence of the plant pathogenic Rhizarian Plasmodiophora brassicae reveals insights in its biotrophic life cycle and the origin of chitin synthesis.</title>
        <authorList>
            <person name="Schwelm A."/>
            <person name="Fogelqvist J."/>
            <person name="Knaust A."/>
            <person name="Julke S."/>
            <person name="Lilja T."/>
            <person name="Dhandapani V."/>
            <person name="Bonilla-Rosso G."/>
            <person name="Karlsson M."/>
            <person name="Shevchenko A."/>
            <person name="Choi S.R."/>
            <person name="Kim H.G."/>
            <person name="Park J.Y."/>
            <person name="Lim Y.P."/>
            <person name="Ludwig-Muller J."/>
            <person name="Dixelius C."/>
        </authorList>
    </citation>
    <scope>NUCLEOTIDE SEQUENCE</scope>
    <source>
        <tissue evidence="8">Potato root galls</tissue>
    </source>
</reference>
<dbReference type="SUPFAM" id="SSF51735">
    <property type="entry name" value="NAD(P)-binding Rossmann-fold domains"/>
    <property type="match status" value="1"/>
</dbReference>
<feature type="binding site" evidence="4">
    <location>
        <position position="38"/>
    </location>
    <ligand>
        <name>NAD(+)</name>
        <dbReference type="ChEBI" id="CHEBI:57540"/>
    </ligand>
</feature>
<feature type="binding site" evidence="4">
    <location>
        <begin position="13"/>
        <end position="18"/>
    </location>
    <ligand>
        <name>NAD(+)</name>
        <dbReference type="ChEBI" id="CHEBI:57540"/>
    </ligand>
</feature>
<dbReference type="EMBL" id="HACM01009551">
    <property type="protein sequence ID" value="CRZ09993.1"/>
    <property type="molecule type" value="Transcribed_RNA"/>
</dbReference>
<dbReference type="InterPro" id="IPR022383">
    <property type="entry name" value="Lactate/malate_DH_C"/>
</dbReference>
<dbReference type="AlphaFoldDB" id="A0A0H5R7A7"/>
<name>A0A0H5R7A7_9EUKA</name>
<dbReference type="Gene3D" id="3.90.110.10">
    <property type="entry name" value="Lactate dehydrogenase/glycoside hydrolase, family 4, C-terminal"/>
    <property type="match status" value="1"/>
</dbReference>
<feature type="binding site" evidence="4">
    <location>
        <position position="97"/>
    </location>
    <ligand>
        <name>NAD(+)</name>
        <dbReference type="ChEBI" id="CHEBI:57540"/>
    </ligand>
</feature>
<dbReference type="Gene3D" id="3.40.50.720">
    <property type="entry name" value="NAD(P)-binding Rossmann-like Domain"/>
    <property type="match status" value="1"/>
</dbReference>
<evidence type="ECO:0000256" key="2">
    <source>
        <dbReference type="ARBA" id="ARBA00023027"/>
    </source>
</evidence>
<feature type="binding site" evidence="4">
    <location>
        <begin position="120"/>
        <end position="122"/>
    </location>
    <ligand>
        <name>NAD(+)</name>
        <dbReference type="ChEBI" id="CHEBI:57540"/>
    </ligand>
</feature>
<dbReference type="GO" id="GO:0004459">
    <property type="term" value="F:L-lactate dehydrogenase (NAD+) activity"/>
    <property type="evidence" value="ECO:0007669"/>
    <property type="project" value="TreeGrafter"/>
</dbReference>
<proteinExistence type="inferred from homology"/>
<organism evidence="8">
    <name type="scientific">Spongospora subterranea</name>
    <dbReference type="NCBI Taxonomy" id="70186"/>
    <lineage>
        <taxon>Eukaryota</taxon>
        <taxon>Sar</taxon>
        <taxon>Rhizaria</taxon>
        <taxon>Endomyxa</taxon>
        <taxon>Phytomyxea</taxon>
        <taxon>Plasmodiophorida</taxon>
        <taxon>Plasmodiophoridae</taxon>
        <taxon>Spongospora</taxon>
    </lineage>
</organism>
<dbReference type="PIRSF" id="PIRSF000102">
    <property type="entry name" value="Lac_mal_DH"/>
    <property type="match status" value="1"/>
</dbReference>
<comment type="similarity">
    <text evidence="5">Belongs to the LDH/MDH superfamily.</text>
</comment>
<keyword evidence="1 5" id="KW-0560">Oxidoreductase</keyword>
<dbReference type="InterPro" id="IPR001557">
    <property type="entry name" value="L-lactate/malate_DH"/>
</dbReference>
<dbReference type="PRINTS" id="PR00086">
    <property type="entry name" value="LLDHDRGNASE"/>
</dbReference>
<feature type="domain" description="Lactate/malate dehydrogenase N-terminal" evidence="6">
    <location>
        <begin position="9"/>
        <end position="144"/>
    </location>
</feature>
<evidence type="ECO:0000256" key="4">
    <source>
        <dbReference type="PIRSR" id="PIRSR000102-3"/>
    </source>
</evidence>
<evidence type="ECO:0000256" key="1">
    <source>
        <dbReference type="ARBA" id="ARBA00023002"/>
    </source>
</evidence>
<accession>A0A0H5R7A7</accession>
<evidence type="ECO:0000256" key="5">
    <source>
        <dbReference type="RuleBase" id="RU003369"/>
    </source>
</evidence>
<dbReference type="InterPro" id="IPR001236">
    <property type="entry name" value="Lactate/malate_DH_N"/>
</dbReference>
<evidence type="ECO:0000259" key="7">
    <source>
        <dbReference type="Pfam" id="PF02866"/>
    </source>
</evidence>
<dbReference type="PANTHER" id="PTHR43128:SF16">
    <property type="entry name" value="L-LACTATE DEHYDROGENASE"/>
    <property type="match status" value="1"/>
</dbReference>
<feature type="domain" description="Lactate/malate dehydrogenase C-terminal" evidence="7">
    <location>
        <begin position="147"/>
        <end position="303"/>
    </location>
</feature>
<dbReference type="InterPro" id="IPR036291">
    <property type="entry name" value="NAD(P)-bd_dom_sf"/>
</dbReference>
<keyword evidence="2 4" id="KW-0520">NAD</keyword>
<dbReference type="GO" id="GO:0006089">
    <property type="term" value="P:lactate metabolic process"/>
    <property type="evidence" value="ECO:0007669"/>
    <property type="project" value="TreeGrafter"/>
</dbReference>
<sequence>MTIPSSATVAVIGAGSVGASVCASLLQDGCARQILLIDVNDDLCKGQAMDLADGNFVTDSKIRQGTWVEAAASSIIVITAGAKQKPQETRNQLLERNSKIINDICDKLMPISSTTIVLIVSNPVEVMSGIFQHISGLPANRVIGSGTYLDSMRFRDAIAKRVSIAASSVHAYVVGEHGELQVPLISSAMICGVPVLNFPELDDKVLGEIAAETPRRAYDIIALKGSTYYGIAMSVLRMCNSIIGDRHQVFCNSVLSQEFETYLSLPCVIGRMGVVQILPASFSQAEKEGLKIAADAIKQRIDYLKTLFSVITK</sequence>
<feature type="active site" description="Proton acceptor" evidence="3">
    <location>
        <position position="177"/>
    </location>
</feature>